<dbReference type="Proteomes" id="UP000245762">
    <property type="component" value="Unassembled WGS sequence"/>
</dbReference>
<evidence type="ECO:0000256" key="1">
    <source>
        <dbReference type="SAM" id="SignalP"/>
    </source>
</evidence>
<comment type="caution">
    <text evidence="2">The sequence shown here is derived from an EMBL/GenBank/DDBJ whole genome shotgun (WGS) entry which is preliminary data.</text>
</comment>
<name>A0A316KYB7_9FLAO</name>
<dbReference type="Pfam" id="PF07661">
    <property type="entry name" value="MORN_2"/>
    <property type="match status" value="2"/>
</dbReference>
<feature type="chain" id="PRO_5016384505" description="Toxin-antitoxin system YwqK family antitoxin" evidence="1">
    <location>
        <begin position="19"/>
        <end position="205"/>
    </location>
</feature>
<evidence type="ECO:0000313" key="3">
    <source>
        <dbReference type="Proteomes" id="UP000245762"/>
    </source>
</evidence>
<accession>A0A316KYB7</accession>
<keyword evidence="3" id="KW-1185">Reference proteome</keyword>
<organism evidence="2 3">
    <name type="scientific">Flagellimonas aquimarina</name>
    <dbReference type="NCBI Taxonomy" id="2201895"/>
    <lineage>
        <taxon>Bacteria</taxon>
        <taxon>Pseudomonadati</taxon>
        <taxon>Bacteroidota</taxon>
        <taxon>Flavobacteriia</taxon>
        <taxon>Flavobacteriales</taxon>
        <taxon>Flavobacteriaceae</taxon>
        <taxon>Flagellimonas</taxon>
    </lineage>
</organism>
<dbReference type="RefSeq" id="WP_109663996.1">
    <property type="nucleotide sequence ID" value="NZ_QGEG01000003.1"/>
</dbReference>
<dbReference type="PROSITE" id="PS51257">
    <property type="entry name" value="PROKAR_LIPOPROTEIN"/>
    <property type="match status" value="1"/>
</dbReference>
<reference evidence="2 3" key="1">
    <citation type="submission" date="2018-05" db="EMBL/GenBank/DDBJ databases">
        <title>Complete genome sequence of Flagellimonas aquimarina ECD12 isolated from seaweed Ecklonia cava.</title>
        <authorList>
            <person name="Choi S."/>
            <person name="Seong C."/>
        </authorList>
    </citation>
    <scope>NUCLEOTIDE SEQUENCE [LARGE SCALE GENOMIC DNA]</scope>
    <source>
        <strain evidence="2 3">ECD12</strain>
    </source>
</reference>
<dbReference type="Gene3D" id="3.90.930.1">
    <property type="match status" value="1"/>
</dbReference>
<sequence>MKLILKLFLILIASSGVSCENSSESKANKTNKDSTIANVFVDRDSLVLNGNEGNWYYKGLVFTGYAVKYYPNDSLQQKVGFYMGKKKGIAKVWFPNGVLKIESHYDQNKLVDSYKAWWENGVLASKANYVNGKVQGSEKKWYKTGELAKSRNLIDGKEVGLQQAWLKNGKLYVNYEAKNGRIFGMRRANSCYKLENEEVILVKNL</sequence>
<dbReference type="InterPro" id="IPR011652">
    <property type="entry name" value="MORN_2"/>
</dbReference>
<evidence type="ECO:0000313" key="2">
    <source>
        <dbReference type="EMBL" id="PWL37795.1"/>
    </source>
</evidence>
<feature type="signal peptide" evidence="1">
    <location>
        <begin position="1"/>
        <end position="18"/>
    </location>
</feature>
<dbReference type="SUPFAM" id="SSF82185">
    <property type="entry name" value="Histone H3 K4-specific methyltransferase SET7/9 N-terminal domain"/>
    <property type="match status" value="1"/>
</dbReference>
<protein>
    <recommendedName>
        <fullName evidence="4">Toxin-antitoxin system YwqK family antitoxin</fullName>
    </recommendedName>
</protein>
<dbReference type="AlphaFoldDB" id="A0A316KYB7"/>
<evidence type="ECO:0008006" key="4">
    <source>
        <dbReference type="Google" id="ProtNLM"/>
    </source>
</evidence>
<dbReference type="EMBL" id="QGEG01000003">
    <property type="protein sequence ID" value="PWL37795.1"/>
    <property type="molecule type" value="Genomic_DNA"/>
</dbReference>
<keyword evidence="1" id="KW-0732">Signal</keyword>
<dbReference type="OrthoDB" id="6334863at2"/>
<gene>
    <name evidence="2" type="ORF">DKG77_13555</name>
</gene>
<proteinExistence type="predicted"/>